<dbReference type="PANTHER" id="PTHR33525:SF3">
    <property type="entry name" value="RIBONUCLEASE Y"/>
    <property type="match status" value="1"/>
</dbReference>
<protein>
    <submittedName>
        <fullName evidence="2">HDOD domain-containing protein</fullName>
    </submittedName>
</protein>
<comment type="caution">
    <text evidence="2">The sequence shown here is derived from an EMBL/GenBank/DDBJ whole genome shotgun (WGS) entry which is preliminary data.</text>
</comment>
<organism evidence="2 3">
    <name type="scientific">Sedimenticola thiotaurini</name>
    <dbReference type="NCBI Taxonomy" id="1543721"/>
    <lineage>
        <taxon>Bacteria</taxon>
        <taxon>Pseudomonadati</taxon>
        <taxon>Pseudomonadota</taxon>
        <taxon>Gammaproteobacteria</taxon>
        <taxon>Chromatiales</taxon>
        <taxon>Sedimenticolaceae</taxon>
        <taxon>Sedimenticola</taxon>
    </lineage>
</organism>
<dbReference type="AlphaFoldDB" id="A0A558D6J3"/>
<dbReference type="EMBL" id="VMRY01000020">
    <property type="protein sequence ID" value="TVT56632.1"/>
    <property type="molecule type" value="Genomic_DNA"/>
</dbReference>
<dbReference type="Pfam" id="PF08668">
    <property type="entry name" value="HDOD"/>
    <property type="match status" value="1"/>
</dbReference>
<name>A0A558D6J3_9GAMM</name>
<proteinExistence type="predicted"/>
<evidence type="ECO:0000313" key="3">
    <source>
        <dbReference type="Proteomes" id="UP000317355"/>
    </source>
</evidence>
<sequence length="287" mass="31690">MDVDKEGIKYAVLDVKHLPPLSMTASKLMEAITDDEIDLKELAGIIEQDPGLAARIIGLANSAYFSQPTPVYSVEEAIIRVLGLNMVKSLALGITVAGAFDLDRCPRFDLAGYWFEALASGQLARSLVMAMPVKARPDMNALYLGGLFHNLGVLLLVHIVGEAYSAVLQEAKKPETNLRAIERDRLGVDHRVASLWLAEKWHLPPLIITMMGQLGDPDYQGDVQPEMMLLNAAVTWVRDVRQGQVNALAESPWLQSLPDIDKERLSRIEEAILCQIDDLELVARQLA</sequence>
<gene>
    <name evidence="2" type="ORF">FHK82_06960</name>
</gene>
<dbReference type="InterPro" id="IPR052340">
    <property type="entry name" value="RNase_Y/CdgJ"/>
</dbReference>
<reference evidence="2 3" key="1">
    <citation type="submission" date="2019-07" db="EMBL/GenBank/DDBJ databases">
        <title>The pathways for chlorine oxyanion respiration interact through the shared metabolite chlorate.</title>
        <authorList>
            <person name="Barnum T.P."/>
            <person name="Cheng Y."/>
            <person name="Hill K.A."/>
            <person name="Lucas L.N."/>
            <person name="Carlson H.K."/>
            <person name="Coates J.D."/>
        </authorList>
    </citation>
    <scope>NUCLEOTIDE SEQUENCE [LARGE SCALE GENOMIC DNA]</scope>
    <source>
        <strain evidence="2">BK-3</strain>
    </source>
</reference>
<dbReference type="Gene3D" id="1.10.3210.10">
    <property type="entry name" value="Hypothetical protein af1432"/>
    <property type="match status" value="1"/>
</dbReference>
<dbReference type="InterPro" id="IPR013976">
    <property type="entry name" value="HDOD"/>
</dbReference>
<dbReference type="PANTHER" id="PTHR33525">
    <property type="match status" value="1"/>
</dbReference>
<evidence type="ECO:0000313" key="2">
    <source>
        <dbReference type="EMBL" id="TVT56632.1"/>
    </source>
</evidence>
<dbReference type="Proteomes" id="UP000317355">
    <property type="component" value="Unassembled WGS sequence"/>
</dbReference>
<dbReference type="PROSITE" id="PS51833">
    <property type="entry name" value="HDOD"/>
    <property type="match status" value="1"/>
</dbReference>
<accession>A0A558D6J3</accession>
<evidence type="ECO:0000259" key="1">
    <source>
        <dbReference type="PROSITE" id="PS51833"/>
    </source>
</evidence>
<dbReference type="SUPFAM" id="SSF109604">
    <property type="entry name" value="HD-domain/PDEase-like"/>
    <property type="match status" value="1"/>
</dbReference>
<feature type="domain" description="HDOD" evidence="1">
    <location>
        <begin position="18"/>
        <end position="217"/>
    </location>
</feature>